<comment type="subcellular location">
    <subcellularLocation>
        <location evidence="1">Secreted</location>
    </subcellularLocation>
</comment>
<comment type="similarity">
    <text evidence="2 8">Belongs to the TGF-beta family.</text>
</comment>
<sequence length="382" mass="42911">MWNSVLVFAIFALLGLSWGHVLFKDDGVSQTIPLKVHRKGILHLKSQILKILGLSEGPRNTTRDELASRFMSQLYELETDSTAPANFSSSIMEFLQKADVIVSFAPSKKLDFEEEEISELDFSLNDLPPRSRLINAELRLHLNSTDLLLDSITAYLRDDDSGDLRPLENLELFSSEDSQLALNITGVVDQWLQNASLPRSIFLQLLRSDGSRSSLSGGGAKWHGFGVASFEDSEDGSLFQNHVRAKRAYEVALDDHDEPTSLGNSFSDRPNPLKTGNYKGCRLHQLYVSFADLGWEQFVIAPDGFNAQYCDGFCSFPFNSRMNWTNHAIVQAVVNLIDSSRTEPAKCAPTEMKSMKILFFDHTNNVIMRRYRDIIVQSCGCQ</sequence>
<dbReference type="FunFam" id="2.10.90.10:FF:000001">
    <property type="entry name" value="Bone morphogenetic protein 4"/>
    <property type="match status" value="1"/>
</dbReference>
<dbReference type="InterPro" id="IPR029034">
    <property type="entry name" value="Cystine-knot_cytokine"/>
</dbReference>
<evidence type="ECO:0000256" key="9">
    <source>
        <dbReference type="SAM" id="SignalP"/>
    </source>
</evidence>
<dbReference type="InterPro" id="IPR001839">
    <property type="entry name" value="TGF-b_C"/>
</dbReference>
<organism evidence="11 12">
    <name type="scientific">Steinernema hermaphroditum</name>
    <dbReference type="NCBI Taxonomy" id="289476"/>
    <lineage>
        <taxon>Eukaryota</taxon>
        <taxon>Metazoa</taxon>
        <taxon>Ecdysozoa</taxon>
        <taxon>Nematoda</taxon>
        <taxon>Chromadorea</taxon>
        <taxon>Rhabditida</taxon>
        <taxon>Tylenchina</taxon>
        <taxon>Panagrolaimomorpha</taxon>
        <taxon>Strongyloidoidea</taxon>
        <taxon>Steinernematidae</taxon>
        <taxon>Steinernema</taxon>
    </lineage>
</organism>
<comment type="caution">
    <text evidence="11">The sequence shown here is derived from an EMBL/GenBank/DDBJ whole genome shotgun (WGS) entry which is preliminary data.</text>
</comment>
<keyword evidence="4 9" id="KW-0732">Signal</keyword>
<feature type="signal peptide" evidence="9">
    <location>
        <begin position="1"/>
        <end position="19"/>
    </location>
</feature>
<evidence type="ECO:0000313" key="11">
    <source>
        <dbReference type="EMBL" id="KAK0411362.1"/>
    </source>
</evidence>
<keyword evidence="7" id="KW-0325">Glycoprotein</keyword>
<dbReference type="SMART" id="SM00204">
    <property type="entry name" value="TGFB"/>
    <property type="match status" value="1"/>
</dbReference>
<dbReference type="Pfam" id="PF00688">
    <property type="entry name" value="TGFb_propeptide"/>
    <property type="match status" value="1"/>
</dbReference>
<name>A0AA39LVP9_9BILA</name>
<keyword evidence="5 8" id="KW-0339">Growth factor</keyword>
<feature type="chain" id="PRO_5041435143" description="TGF-beta family profile domain-containing protein" evidence="9">
    <location>
        <begin position="20"/>
        <end position="382"/>
    </location>
</feature>
<evidence type="ECO:0000256" key="3">
    <source>
        <dbReference type="ARBA" id="ARBA00022525"/>
    </source>
</evidence>
<evidence type="ECO:0000259" key="10">
    <source>
        <dbReference type="PROSITE" id="PS51362"/>
    </source>
</evidence>
<dbReference type="EMBL" id="JAUCMV010000003">
    <property type="protein sequence ID" value="KAK0411362.1"/>
    <property type="molecule type" value="Genomic_DNA"/>
</dbReference>
<dbReference type="GO" id="GO:0005125">
    <property type="term" value="F:cytokine activity"/>
    <property type="evidence" value="ECO:0007669"/>
    <property type="project" value="TreeGrafter"/>
</dbReference>
<feature type="domain" description="TGF-beta family profile" evidence="10">
    <location>
        <begin position="244"/>
        <end position="382"/>
    </location>
</feature>
<reference evidence="11" key="1">
    <citation type="submission" date="2023-06" db="EMBL/GenBank/DDBJ databases">
        <title>Genomic analysis of the entomopathogenic nematode Steinernema hermaphroditum.</title>
        <authorList>
            <person name="Schwarz E.M."/>
            <person name="Heppert J.K."/>
            <person name="Baniya A."/>
            <person name="Schwartz H.T."/>
            <person name="Tan C.-H."/>
            <person name="Antoshechkin I."/>
            <person name="Sternberg P.W."/>
            <person name="Goodrich-Blair H."/>
            <person name="Dillman A.R."/>
        </authorList>
    </citation>
    <scope>NUCLEOTIDE SEQUENCE</scope>
    <source>
        <strain evidence="11">PS9179</strain>
        <tissue evidence="11">Whole animal</tissue>
    </source>
</reference>
<dbReference type="AlphaFoldDB" id="A0AA39LVP9"/>
<evidence type="ECO:0000256" key="6">
    <source>
        <dbReference type="ARBA" id="ARBA00023157"/>
    </source>
</evidence>
<dbReference type="SUPFAM" id="SSF57501">
    <property type="entry name" value="Cystine-knot cytokines"/>
    <property type="match status" value="1"/>
</dbReference>
<dbReference type="PANTHER" id="PTHR11848:SF310">
    <property type="entry name" value="PROTEIN 60A-RELATED"/>
    <property type="match status" value="1"/>
</dbReference>
<dbReference type="InterPro" id="IPR015615">
    <property type="entry name" value="TGF-beta-rel"/>
</dbReference>
<proteinExistence type="inferred from homology"/>
<dbReference type="PROSITE" id="PS51362">
    <property type="entry name" value="TGF_BETA_2"/>
    <property type="match status" value="1"/>
</dbReference>
<gene>
    <name evidence="11" type="ORF">QR680_005616</name>
</gene>
<dbReference type="GO" id="GO:0005615">
    <property type="term" value="C:extracellular space"/>
    <property type="evidence" value="ECO:0007669"/>
    <property type="project" value="TreeGrafter"/>
</dbReference>
<dbReference type="InterPro" id="IPR017948">
    <property type="entry name" value="TGFb_CS"/>
</dbReference>
<dbReference type="GO" id="GO:0008083">
    <property type="term" value="F:growth factor activity"/>
    <property type="evidence" value="ECO:0007669"/>
    <property type="project" value="UniProtKB-KW"/>
</dbReference>
<dbReference type="Pfam" id="PF00019">
    <property type="entry name" value="TGF_beta"/>
    <property type="match status" value="1"/>
</dbReference>
<evidence type="ECO:0000256" key="1">
    <source>
        <dbReference type="ARBA" id="ARBA00004613"/>
    </source>
</evidence>
<evidence type="ECO:0000256" key="5">
    <source>
        <dbReference type="ARBA" id="ARBA00023030"/>
    </source>
</evidence>
<protein>
    <recommendedName>
        <fullName evidence="10">TGF-beta family profile domain-containing protein</fullName>
    </recommendedName>
</protein>
<dbReference type="Gene3D" id="2.10.90.10">
    <property type="entry name" value="Cystine-knot cytokines"/>
    <property type="match status" value="1"/>
</dbReference>
<evidence type="ECO:0000256" key="4">
    <source>
        <dbReference type="ARBA" id="ARBA00022729"/>
    </source>
</evidence>
<keyword evidence="6" id="KW-1015">Disulfide bond</keyword>
<evidence type="ECO:0000256" key="2">
    <source>
        <dbReference type="ARBA" id="ARBA00006656"/>
    </source>
</evidence>
<accession>A0AA39LVP9</accession>
<dbReference type="PANTHER" id="PTHR11848">
    <property type="entry name" value="TGF-BETA FAMILY"/>
    <property type="match status" value="1"/>
</dbReference>
<evidence type="ECO:0000313" key="12">
    <source>
        <dbReference type="Proteomes" id="UP001175271"/>
    </source>
</evidence>
<dbReference type="InterPro" id="IPR001111">
    <property type="entry name" value="TGF-b_propeptide"/>
</dbReference>
<evidence type="ECO:0000256" key="7">
    <source>
        <dbReference type="ARBA" id="ARBA00023180"/>
    </source>
</evidence>
<keyword evidence="12" id="KW-1185">Reference proteome</keyword>
<dbReference type="Gene3D" id="2.60.120.970">
    <property type="match status" value="1"/>
</dbReference>
<dbReference type="PROSITE" id="PS00250">
    <property type="entry name" value="TGF_BETA_1"/>
    <property type="match status" value="1"/>
</dbReference>
<keyword evidence="3" id="KW-0964">Secreted</keyword>
<dbReference type="Proteomes" id="UP001175271">
    <property type="component" value="Unassembled WGS sequence"/>
</dbReference>
<dbReference type="CDD" id="cd13761">
    <property type="entry name" value="TGF_beta_BMP5_like"/>
    <property type="match status" value="1"/>
</dbReference>
<evidence type="ECO:0000256" key="8">
    <source>
        <dbReference type="RuleBase" id="RU000354"/>
    </source>
</evidence>